<keyword evidence="3" id="KW-0288">FMN</keyword>
<dbReference type="InterPro" id="IPR013785">
    <property type="entry name" value="Aldolase_TIM"/>
</dbReference>
<comment type="cofactor">
    <cofactor evidence="1">
        <name>FMN</name>
        <dbReference type="ChEBI" id="CHEBI:58210"/>
    </cofactor>
</comment>
<keyword evidence="2" id="KW-0285">Flavoprotein</keyword>
<evidence type="ECO:0000313" key="8">
    <source>
        <dbReference type="Proteomes" id="UP001242368"/>
    </source>
</evidence>
<dbReference type="Pfam" id="PF00724">
    <property type="entry name" value="Oxidored_FMN"/>
    <property type="match status" value="1"/>
</dbReference>
<dbReference type="Proteomes" id="UP001242368">
    <property type="component" value="Unassembled WGS sequence"/>
</dbReference>
<keyword evidence="4" id="KW-0521">NADP</keyword>
<evidence type="ECO:0000256" key="2">
    <source>
        <dbReference type="ARBA" id="ARBA00022630"/>
    </source>
</evidence>
<dbReference type="InterPro" id="IPR044152">
    <property type="entry name" value="YqjM-like"/>
</dbReference>
<dbReference type="CDD" id="cd02932">
    <property type="entry name" value="OYE_YqiM_FMN"/>
    <property type="match status" value="1"/>
</dbReference>
<keyword evidence="8" id="KW-1185">Reference proteome</keyword>
<name>A0ABT8CVZ0_9FLAO</name>
<keyword evidence="5" id="KW-0560">Oxidoreductase</keyword>
<dbReference type="RefSeq" id="WP_290364547.1">
    <property type="nucleotide sequence ID" value="NZ_JAUFQU010000001.1"/>
</dbReference>
<dbReference type="PANTHER" id="PTHR43303:SF4">
    <property type="entry name" value="NADPH DEHYDROGENASE C23G7.10C-RELATED"/>
    <property type="match status" value="1"/>
</dbReference>
<reference evidence="8" key="1">
    <citation type="journal article" date="2019" name="Int. J. Syst. Evol. Microbiol.">
        <title>The Global Catalogue of Microorganisms (GCM) 10K type strain sequencing project: providing services to taxonomists for standard genome sequencing and annotation.</title>
        <authorList>
            <consortium name="The Broad Institute Genomics Platform"/>
            <consortium name="The Broad Institute Genome Sequencing Center for Infectious Disease"/>
            <person name="Wu L."/>
            <person name="Ma J."/>
        </authorList>
    </citation>
    <scope>NUCLEOTIDE SEQUENCE [LARGE SCALE GENOMIC DNA]</scope>
    <source>
        <strain evidence="8">CECT 7184</strain>
    </source>
</reference>
<dbReference type="Gene3D" id="3.20.20.70">
    <property type="entry name" value="Aldolase class I"/>
    <property type="match status" value="1"/>
</dbReference>
<gene>
    <name evidence="7" type="ORF">QW060_16445</name>
</gene>
<feature type="domain" description="NADH:flavin oxidoreductase/NADH oxidase N-terminal" evidence="6">
    <location>
        <begin position="3"/>
        <end position="340"/>
    </location>
</feature>
<protein>
    <submittedName>
        <fullName evidence="7">NADH:flavin oxidoreductase/NADH oxidase</fullName>
    </submittedName>
</protein>
<accession>A0ABT8CVZ0</accession>
<evidence type="ECO:0000259" key="6">
    <source>
        <dbReference type="Pfam" id="PF00724"/>
    </source>
</evidence>
<dbReference type="SUPFAM" id="SSF51395">
    <property type="entry name" value="FMN-linked oxidoreductases"/>
    <property type="match status" value="1"/>
</dbReference>
<dbReference type="PANTHER" id="PTHR43303">
    <property type="entry name" value="NADPH DEHYDROGENASE C23G7.10C-RELATED"/>
    <property type="match status" value="1"/>
</dbReference>
<evidence type="ECO:0000256" key="1">
    <source>
        <dbReference type="ARBA" id="ARBA00001917"/>
    </source>
</evidence>
<evidence type="ECO:0000313" key="7">
    <source>
        <dbReference type="EMBL" id="MDN3708693.1"/>
    </source>
</evidence>
<dbReference type="EMBL" id="JAUFQU010000001">
    <property type="protein sequence ID" value="MDN3708693.1"/>
    <property type="molecule type" value="Genomic_DNA"/>
</dbReference>
<organism evidence="7 8">
    <name type="scientific">Paenimyroides ceti</name>
    <dbReference type="NCBI Taxonomy" id="395087"/>
    <lineage>
        <taxon>Bacteria</taxon>
        <taxon>Pseudomonadati</taxon>
        <taxon>Bacteroidota</taxon>
        <taxon>Flavobacteriia</taxon>
        <taxon>Flavobacteriales</taxon>
        <taxon>Flavobacteriaceae</taxon>
        <taxon>Paenimyroides</taxon>
    </lineage>
</organism>
<dbReference type="InterPro" id="IPR001155">
    <property type="entry name" value="OxRdtase_FMN_N"/>
</dbReference>
<evidence type="ECO:0000256" key="5">
    <source>
        <dbReference type="ARBA" id="ARBA00023002"/>
    </source>
</evidence>
<evidence type="ECO:0000256" key="3">
    <source>
        <dbReference type="ARBA" id="ARBA00022643"/>
    </source>
</evidence>
<evidence type="ECO:0000256" key="4">
    <source>
        <dbReference type="ARBA" id="ARBA00022857"/>
    </source>
</evidence>
<proteinExistence type="predicted"/>
<comment type="caution">
    <text evidence="7">The sequence shown here is derived from an EMBL/GenBank/DDBJ whole genome shotgun (WGS) entry which is preliminary data.</text>
</comment>
<sequence>MSKLFTPLHLKNQILQNRIVVSPMCQYSGKDGYATDWHLVHLGQFAIGKAGAVIQEATAVSPDGRITYADLGIWEDGQIEKYKQITSFIKSQGSIPGIQLAHAGRKASSNKPWINRNQFAPEEENGWQTVAPSALAFHTKDVPPFALTIPQIKEYVHYFKTAAQRAVTAGYEIIELHAAHGYLIHQFLSPLINKREDAYGGSFENRIRFLLEIIDAVQPELSTQSLWVRVSATDWAENGWNIDETVRLCAILKQKGIEVIDVSTGGGVREQSIPAEPGYQVPFADRIKNETGIITGAVGLITNGNQAETILENNQADFVSIARAFLRNPHFVYQAAEDLDETIDWADQYERGKEKQ</sequence>